<evidence type="ECO:0000256" key="7">
    <source>
        <dbReference type="ARBA" id="ARBA00023319"/>
    </source>
</evidence>
<dbReference type="InterPro" id="IPR003597">
    <property type="entry name" value="Ig_C1-set"/>
</dbReference>
<dbReference type="PANTHER" id="PTHR19944">
    <property type="entry name" value="MHC CLASS II-RELATED"/>
    <property type="match status" value="1"/>
</dbReference>
<dbReference type="GO" id="GO:0042612">
    <property type="term" value="C:MHC class I protein complex"/>
    <property type="evidence" value="ECO:0007669"/>
    <property type="project" value="UniProtKB-KW"/>
</dbReference>
<gene>
    <name evidence="11" type="primary">B2M</name>
</gene>
<feature type="signal peptide" evidence="8">
    <location>
        <begin position="1"/>
        <end position="17"/>
    </location>
</feature>
<dbReference type="RefSeq" id="XP_033801400.1">
    <property type="nucleotide sequence ID" value="XM_033945509.1"/>
</dbReference>
<dbReference type="InterPro" id="IPR036179">
    <property type="entry name" value="Ig-like_dom_sf"/>
</dbReference>
<dbReference type="AlphaFoldDB" id="A0A6P8R000"/>
<dbReference type="KEGG" id="gsh:117360904"/>
<keyword evidence="7" id="KW-0393">Immunoglobulin domain</keyword>
<name>A0A6P8R000_GEOSA</name>
<dbReference type="OrthoDB" id="9949628at2759"/>
<protein>
    <recommendedName>
        <fullName evidence="3">Beta-2-microglobulin</fullName>
    </recommendedName>
</protein>
<dbReference type="GO" id="GO:0002474">
    <property type="term" value="P:antigen processing and presentation of peptide antigen via MHC class I"/>
    <property type="evidence" value="ECO:0007669"/>
    <property type="project" value="UniProtKB-KW"/>
</dbReference>
<evidence type="ECO:0000256" key="4">
    <source>
        <dbReference type="ARBA" id="ARBA00022451"/>
    </source>
</evidence>
<dbReference type="InterPro" id="IPR013783">
    <property type="entry name" value="Ig-like_fold"/>
</dbReference>
<keyword evidence="6" id="KW-0391">Immunity</keyword>
<feature type="chain" id="PRO_5028012224" description="Beta-2-microglobulin" evidence="8">
    <location>
        <begin position="18"/>
        <end position="115"/>
    </location>
</feature>
<dbReference type="Proteomes" id="UP000515159">
    <property type="component" value="Chromosome 5"/>
</dbReference>
<evidence type="ECO:0000256" key="6">
    <source>
        <dbReference type="ARBA" id="ARBA00022859"/>
    </source>
</evidence>
<dbReference type="Gene3D" id="2.60.40.10">
    <property type="entry name" value="Immunoglobulins"/>
    <property type="match status" value="1"/>
</dbReference>
<keyword evidence="4" id="KW-0490">MHC I</keyword>
<organism evidence="10 11">
    <name type="scientific">Geotrypetes seraphini</name>
    <name type="common">Gaboon caecilian</name>
    <name type="synonym">Caecilia seraphini</name>
    <dbReference type="NCBI Taxonomy" id="260995"/>
    <lineage>
        <taxon>Eukaryota</taxon>
        <taxon>Metazoa</taxon>
        <taxon>Chordata</taxon>
        <taxon>Craniata</taxon>
        <taxon>Vertebrata</taxon>
        <taxon>Euteleostomi</taxon>
        <taxon>Amphibia</taxon>
        <taxon>Gymnophiona</taxon>
        <taxon>Geotrypetes</taxon>
    </lineage>
</organism>
<keyword evidence="8" id="KW-0732">Signal</keyword>
<evidence type="ECO:0000256" key="3">
    <source>
        <dbReference type="ARBA" id="ARBA00018767"/>
    </source>
</evidence>
<feature type="domain" description="Ig-like" evidence="9">
    <location>
        <begin position="22"/>
        <end position="108"/>
    </location>
</feature>
<dbReference type="SUPFAM" id="SSF48726">
    <property type="entry name" value="Immunoglobulin"/>
    <property type="match status" value="1"/>
</dbReference>
<evidence type="ECO:0000313" key="10">
    <source>
        <dbReference type="Proteomes" id="UP000515159"/>
    </source>
</evidence>
<evidence type="ECO:0000259" key="9">
    <source>
        <dbReference type="PROSITE" id="PS50835"/>
    </source>
</evidence>
<sequence>MYKVLVVFFCVIGSLQAEIKAPRVDVYTRYPVEEGKENVLICCAHKFHPSVIEMSLNENGKQMPGIQELDLSFEGDWTYRKVKFTNFVPGDNKQHTCEVSHLSQKPISYKLDPLM</sequence>
<proteinExistence type="inferred from homology"/>
<dbReference type="Pfam" id="PF07654">
    <property type="entry name" value="C1-set"/>
    <property type="match status" value="1"/>
</dbReference>
<dbReference type="InParanoid" id="A0A6P8R000"/>
<dbReference type="InterPro" id="IPR007110">
    <property type="entry name" value="Ig-like_dom"/>
</dbReference>
<dbReference type="GeneID" id="117360904"/>
<comment type="similarity">
    <text evidence="2">Belongs to the beta-2-microglobulin family.</text>
</comment>
<comment type="subcellular location">
    <subcellularLocation>
        <location evidence="1">Secreted</location>
    </subcellularLocation>
</comment>
<dbReference type="FunCoup" id="A0A6P8R000">
    <property type="interactions" value="507"/>
</dbReference>
<dbReference type="PROSITE" id="PS50835">
    <property type="entry name" value="IG_LIKE"/>
    <property type="match status" value="1"/>
</dbReference>
<dbReference type="CTD" id="567"/>
<dbReference type="SMART" id="SM00407">
    <property type="entry name" value="IGc1"/>
    <property type="match status" value="1"/>
</dbReference>
<keyword evidence="10" id="KW-1185">Reference proteome</keyword>
<reference evidence="11" key="1">
    <citation type="submission" date="2025-08" db="UniProtKB">
        <authorList>
            <consortium name="RefSeq"/>
        </authorList>
    </citation>
    <scope>IDENTIFICATION</scope>
</reference>
<accession>A0A6P8R000</accession>
<keyword evidence="5" id="KW-0964">Secreted</keyword>
<dbReference type="PANTHER" id="PTHR19944:SF62">
    <property type="entry name" value="BETA-2-MICROGLOBULIN"/>
    <property type="match status" value="1"/>
</dbReference>
<evidence type="ECO:0000256" key="8">
    <source>
        <dbReference type="SAM" id="SignalP"/>
    </source>
</evidence>
<dbReference type="GO" id="GO:0005576">
    <property type="term" value="C:extracellular region"/>
    <property type="evidence" value="ECO:0007669"/>
    <property type="project" value="UniProtKB-SubCell"/>
</dbReference>
<dbReference type="InterPro" id="IPR050160">
    <property type="entry name" value="MHC/Immunoglobulin"/>
</dbReference>
<evidence type="ECO:0000313" key="11">
    <source>
        <dbReference type="RefSeq" id="XP_033801400.1"/>
    </source>
</evidence>
<evidence type="ECO:0000256" key="2">
    <source>
        <dbReference type="ARBA" id="ARBA00009564"/>
    </source>
</evidence>
<evidence type="ECO:0000256" key="5">
    <source>
        <dbReference type="ARBA" id="ARBA00022525"/>
    </source>
</evidence>
<evidence type="ECO:0000256" key="1">
    <source>
        <dbReference type="ARBA" id="ARBA00004613"/>
    </source>
</evidence>